<feature type="compositionally biased region" description="Polar residues" evidence="1">
    <location>
        <begin position="183"/>
        <end position="192"/>
    </location>
</feature>
<dbReference type="RefSeq" id="WP_074587913.1">
    <property type="nucleotide sequence ID" value="NZ_FNEI01000004.1"/>
</dbReference>
<keyword evidence="3" id="KW-1185">Reference proteome</keyword>
<name>A0A1G8N6V2_9MICC</name>
<dbReference type="Proteomes" id="UP000182130">
    <property type="component" value="Unassembled WGS sequence"/>
</dbReference>
<dbReference type="EMBL" id="FNEI01000004">
    <property type="protein sequence ID" value="SDI75806.1"/>
    <property type="molecule type" value="Genomic_DNA"/>
</dbReference>
<feature type="region of interest" description="Disordered" evidence="1">
    <location>
        <begin position="170"/>
        <end position="192"/>
    </location>
</feature>
<accession>A0A1G8N6V2</accession>
<evidence type="ECO:0000256" key="1">
    <source>
        <dbReference type="SAM" id="MobiDB-lite"/>
    </source>
</evidence>
<evidence type="ECO:0000313" key="2">
    <source>
        <dbReference type="EMBL" id="SDI75806.1"/>
    </source>
</evidence>
<gene>
    <name evidence="2" type="ORF">SAMN05216555_104159</name>
</gene>
<evidence type="ECO:0000313" key="3">
    <source>
        <dbReference type="Proteomes" id="UP000182130"/>
    </source>
</evidence>
<sequence length="192" mass="20596">MEDTGNGDSLSLRVGGLSREELLSALDSADVLRNAHAEVLFENAAFDDRTGQDVVIVERTVADLGLSGGAVLSEIFSAALKQGLLLCPPDMGPYLRLALQTQTAALDSLMSSGRAPRGAVTVASLPLSDDDEYPKGFYLRVVDGRLWLRGYRCDDQHVWSPEDRFAFRLPDSTGGNGDVVGRDSTTPGVEKP</sequence>
<evidence type="ECO:0008006" key="4">
    <source>
        <dbReference type="Google" id="ProtNLM"/>
    </source>
</evidence>
<reference evidence="3" key="1">
    <citation type="submission" date="2016-10" db="EMBL/GenBank/DDBJ databases">
        <authorList>
            <person name="Varghese N."/>
            <person name="Submissions S."/>
        </authorList>
    </citation>
    <scope>NUCLEOTIDE SEQUENCE [LARGE SCALE GENOMIC DNA]</scope>
    <source>
        <strain evidence="3">CGMCC 1.10783</strain>
    </source>
</reference>
<proteinExistence type="predicted"/>
<organism evidence="2 3">
    <name type="scientific">Arthrobacter cupressi</name>
    <dbReference type="NCBI Taxonomy" id="1045773"/>
    <lineage>
        <taxon>Bacteria</taxon>
        <taxon>Bacillati</taxon>
        <taxon>Actinomycetota</taxon>
        <taxon>Actinomycetes</taxon>
        <taxon>Micrococcales</taxon>
        <taxon>Micrococcaceae</taxon>
        <taxon>Arthrobacter</taxon>
    </lineage>
</organism>
<dbReference type="STRING" id="1045773.SAMN05216555_104159"/>
<dbReference type="AlphaFoldDB" id="A0A1G8N6V2"/>
<protein>
    <recommendedName>
        <fullName evidence="4">Helicase</fullName>
    </recommendedName>
</protein>